<dbReference type="InterPro" id="IPR052906">
    <property type="entry name" value="Type_IV_Methyl-Rstrct_Enzyme"/>
</dbReference>
<evidence type="ECO:0000259" key="1">
    <source>
        <dbReference type="Pfam" id="PF04471"/>
    </source>
</evidence>
<dbReference type="SUPFAM" id="SSF52980">
    <property type="entry name" value="Restriction endonuclease-like"/>
    <property type="match status" value="1"/>
</dbReference>
<gene>
    <name evidence="2" type="ORF">HP438_06435</name>
</gene>
<dbReference type="InterPro" id="IPR011856">
    <property type="entry name" value="tRNA_endonuc-like_dom_sf"/>
</dbReference>
<dbReference type="RefSeq" id="WP_175311261.1">
    <property type="nucleotide sequence ID" value="NZ_CBCRYR010000051.1"/>
</dbReference>
<proteinExistence type="predicted"/>
<dbReference type="EMBL" id="JABMCH010000059">
    <property type="protein sequence ID" value="NUU46612.1"/>
    <property type="molecule type" value="Genomic_DNA"/>
</dbReference>
<keyword evidence="2" id="KW-0378">Hydrolase</keyword>
<comment type="caution">
    <text evidence="2">The sequence shown here is derived from an EMBL/GenBank/DDBJ whole genome shotgun (WGS) entry which is preliminary data.</text>
</comment>
<keyword evidence="3" id="KW-1185">Reference proteome</keyword>
<keyword evidence="2" id="KW-0540">Nuclease</keyword>
<name>A0A7Y6EH18_9SPHN</name>
<sequence length="340" mass="37515">MAEAWGIHIPAVVGSDPVDGGFVSLGWPALGDIFALPADREVFKRLLAQRYPEKKAGAIPVDAGTLFKFAFEVKPGDLVVYPSKHDRIIHIGKATGIKWHDPTGAAWCADYPNHQGVEWLAHEPRDAFSQSALYEIGSFITLFRIREHTAEFAAKATPGLSFSAPAEATEAPLSDDLTAQQASQVAEETTADFIVRRLHSLLGGYEFEHFTAHLLECMGYSARVSEKSGDGGVDVIAHTDKLGFQPPVIKVQCKRQTRQIGEPEVSQLLGTLGEGEYALFVTLGSYSRQARVRERNNPRLRLLDGDDLIQTILAHYEQLAPRYRVMLPLKQIFVPDPVND</sequence>
<dbReference type="GO" id="GO:0009307">
    <property type="term" value="P:DNA restriction-modification system"/>
    <property type="evidence" value="ECO:0007669"/>
    <property type="project" value="InterPro"/>
</dbReference>
<feature type="domain" description="Restriction endonuclease type IV Mrr" evidence="1">
    <location>
        <begin position="204"/>
        <end position="311"/>
    </location>
</feature>
<organism evidence="2 3">
    <name type="scientific">Sphingomonas zeae</name>
    <dbReference type="NCBI Taxonomy" id="1646122"/>
    <lineage>
        <taxon>Bacteria</taxon>
        <taxon>Pseudomonadati</taxon>
        <taxon>Pseudomonadota</taxon>
        <taxon>Alphaproteobacteria</taxon>
        <taxon>Sphingomonadales</taxon>
        <taxon>Sphingomonadaceae</taxon>
        <taxon>Sphingomonas</taxon>
    </lineage>
</organism>
<dbReference type="PANTHER" id="PTHR30015:SF7">
    <property type="entry name" value="TYPE IV METHYL-DIRECTED RESTRICTION ENZYME ECOKMRR"/>
    <property type="match status" value="1"/>
</dbReference>
<dbReference type="GO" id="GO:0015666">
    <property type="term" value="F:restriction endodeoxyribonuclease activity"/>
    <property type="evidence" value="ECO:0007669"/>
    <property type="project" value="TreeGrafter"/>
</dbReference>
<dbReference type="PANTHER" id="PTHR30015">
    <property type="entry name" value="MRR RESTRICTION SYSTEM PROTEIN"/>
    <property type="match status" value="1"/>
</dbReference>
<dbReference type="AlphaFoldDB" id="A0A7Y6EH18"/>
<dbReference type="InterPro" id="IPR007560">
    <property type="entry name" value="Restrct_endonuc_IV_Mrr"/>
</dbReference>
<protein>
    <submittedName>
        <fullName evidence="2">Restriction endonuclease</fullName>
    </submittedName>
</protein>
<evidence type="ECO:0000313" key="2">
    <source>
        <dbReference type="EMBL" id="NUU46612.1"/>
    </source>
</evidence>
<evidence type="ECO:0000313" key="3">
    <source>
        <dbReference type="Proteomes" id="UP000536441"/>
    </source>
</evidence>
<keyword evidence="2" id="KW-0255">Endonuclease</keyword>
<dbReference type="InterPro" id="IPR011335">
    <property type="entry name" value="Restrct_endonuc-II-like"/>
</dbReference>
<dbReference type="Pfam" id="PF04471">
    <property type="entry name" value="Mrr_cat"/>
    <property type="match status" value="1"/>
</dbReference>
<dbReference type="GO" id="GO:0003677">
    <property type="term" value="F:DNA binding"/>
    <property type="evidence" value="ECO:0007669"/>
    <property type="project" value="InterPro"/>
</dbReference>
<dbReference type="Gene3D" id="3.40.1350.10">
    <property type="match status" value="1"/>
</dbReference>
<accession>A0A7Y6EH18</accession>
<dbReference type="Proteomes" id="UP000536441">
    <property type="component" value="Unassembled WGS sequence"/>
</dbReference>
<reference evidence="2 3" key="1">
    <citation type="submission" date="2020-05" db="EMBL/GenBank/DDBJ databases">
        <title>Genome Sequencing of Type Strains.</title>
        <authorList>
            <person name="Lemaire J.F."/>
            <person name="Inderbitzin P."/>
            <person name="Gregorio O.A."/>
            <person name="Collins S.B."/>
            <person name="Wespe N."/>
            <person name="Knight-Connoni V."/>
        </authorList>
    </citation>
    <scope>NUCLEOTIDE SEQUENCE [LARGE SCALE GENOMIC DNA]</scope>
    <source>
        <strain evidence="2 3">DSM 100049</strain>
    </source>
</reference>